<accession>A0A6A5U0T4</accession>
<dbReference type="OrthoDB" id="3533395at2759"/>
<dbReference type="EMBL" id="ML976989">
    <property type="protein sequence ID" value="KAF1957559.1"/>
    <property type="molecule type" value="Genomic_DNA"/>
</dbReference>
<evidence type="ECO:0000256" key="1">
    <source>
        <dbReference type="SAM" id="MobiDB-lite"/>
    </source>
</evidence>
<feature type="domain" description="DUF7607" evidence="2">
    <location>
        <begin position="99"/>
        <end position="200"/>
    </location>
</feature>
<reference evidence="3" key="1">
    <citation type="journal article" date="2020" name="Stud. Mycol.">
        <title>101 Dothideomycetes genomes: a test case for predicting lifestyles and emergence of pathogens.</title>
        <authorList>
            <person name="Haridas S."/>
            <person name="Albert R."/>
            <person name="Binder M."/>
            <person name="Bloem J."/>
            <person name="Labutti K."/>
            <person name="Salamov A."/>
            <person name="Andreopoulos B."/>
            <person name="Baker S."/>
            <person name="Barry K."/>
            <person name="Bills G."/>
            <person name="Bluhm B."/>
            <person name="Cannon C."/>
            <person name="Castanera R."/>
            <person name="Culley D."/>
            <person name="Daum C."/>
            <person name="Ezra D."/>
            <person name="Gonzalez J."/>
            <person name="Henrissat B."/>
            <person name="Kuo A."/>
            <person name="Liang C."/>
            <person name="Lipzen A."/>
            <person name="Lutzoni F."/>
            <person name="Magnuson J."/>
            <person name="Mondo S."/>
            <person name="Nolan M."/>
            <person name="Ohm R."/>
            <person name="Pangilinan J."/>
            <person name="Park H.-J."/>
            <person name="Ramirez L."/>
            <person name="Alfaro M."/>
            <person name="Sun H."/>
            <person name="Tritt A."/>
            <person name="Yoshinaga Y."/>
            <person name="Zwiers L.-H."/>
            <person name="Turgeon B."/>
            <person name="Goodwin S."/>
            <person name="Spatafora J."/>
            <person name="Crous P."/>
            <person name="Grigoriev I."/>
        </authorList>
    </citation>
    <scope>NUCLEOTIDE SEQUENCE</scope>
    <source>
        <strain evidence="3">CBS 675.92</strain>
    </source>
</reference>
<organism evidence="3 4">
    <name type="scientific">Byssothecium circinans</name>
    <dbReference type="NCBI Taxonomy" id="147558"/>
    <lineage>
        <taxon>Eukaryota</taxon>
        <taxon>Fungi</taxon>
        <taxon>Dikarya</taxon>
        <taxon>Ascomycota</taxon>
        <taxon>Pezizomycotina</taxon>
        <taxon>Dothideomycetes</taxon>
        <taxon>Pleosporomycetidae</taxon>
        <taxon>Pleosporales</taxon>
        <taxon>Massarineae</taxon>
        <taxon>Massarinaceae</taxon>
        <taxon>Byssothecium</taxon>
    </lineage>
</organism>
<feature type="region of interest" description="Disordered" evidence="1">
    <location>
        <begin position="45"/>
        <end position="75"/>
    </location>
</feature>
<feature type="region of interest" description="Disordered" evidence="1">
    <location>
        <begin position="455"/>
        <end position="492"/>
    </location>
</feature>
<evidence type="ECO:0000259" key="2">
    <source>
        <dbReference type="Pfam" id="PF24580"/>
    </source>
</evidence>
<feature type="region of interest" description="Disordered" evidence="1">
    <location>
        <begin position="1"/>
        <end position="29"/>
    </location>
</feature>
<feature type="compositionally biased region" description="Basic residues" evidence="1">
    <location>
        <begin position="466"/>
        <end position="478"/>
    </location>
</feature>
<evidence type="ECO:0000313" key="3">
    <source>
        <dbReference type="EMBL" id="KAF1957559.1"/>
    </source>
</evidence>
<dbReference type="Pfam" id="PF24580">
    <property type="entry name" value="DUF7607"/>
    <property type="match status" value="1"/>
</dbReference>
<dbReference type="InterPro" id="IPR056026">
    <property type="entry name" value="DUF7607"/>
</dbReference>
<gene>
    <name evidence="3" type="ORF">CC80DRAFT_410799</name>
</gene>
<dbReference type="Proteomes" id="UP000800035">
    <property type="component" value="Unassembled WGS sequence"/>
</dbReference>
<name>A0A6A5U0T4_9PLEO</name>
<feature type="compositionally biased region" description="Polar residues" evidence="1">
    <location>
        <begin position="12"/>
        <end position="29"/>
    </location>
</feature>
<protein>
    <recommendedName>
        <fullName evidence="2">DUF7607 domain-containing protein</fullName>
    </recommendedName>
</protein>
<evidence type="ECO:0000313" key="4">
    <source>
        <dbReference type="Proteomes" id="UP000800035"/>
    </source>
</evidence>
<sequence>MIDTVSLPASRVAQQSADPSSSNVQLATSSAQNWDHLRHWQQGEYANEDIVDLEDTATDSDYPEDEVMEDEDDAHDEVVVEEQEITPSTRPRQGKLSDEEIVEIINEEISRFEARWRPGSEINPDELWEKAENDGQREQLINQSRTTIEWLQSRLEAMGDRIRALDCNSVRELRTQCKSLEGTVDQLQEAEWILSIYELELEDEESSVENSVGQHGTAEIIDLGSGSDSDAEDGMLVPGSTAFTVTTPESMLGVEASIEPHVEHTPPHAPKSNLEPHIEPSSEICKTPPIPNRLADNPGLASINSVSRWDWNTLVEKKDRKRIVMKAMQEMRWEDREMIRTRVKNIKKQNLLLEIPQCISMFIRGDKKIPGHLPAEMPKIITFTKLFLSWWLADDYFKKEATEWRLEELSECLDAGSEDPTIFYEWVRHILNNTFSLQALSKPCAPSQAEIICISDDDEPRPVPPTRRKSASNRRRPVQRPPRTPPETIELD</sequence>
<feature type="compositionally biased region" description="Acidic residues" evidence="1">
    <location>
        <begin position="46"/>
        <end position="75"/>
    </location>
</feature>
<dbReference type="AlphaFoldDB" id="A0A6A5U0T4"/>
<keyword evidence="4" id="KW-1185">Reference proteome</keyword>
<proteinExistence type="predicted"/>